<accession>A0A3N8NYH5</accession>
<dbReference type="AlphaFoldDB" id="A0A3N8NYH5"/>
<evidence type="ECO:0000313" key="2">
    <source>
        <dbReference type="Proteomes" id="UP000277921"/>
    </source>
</evidence>
<dbReference type="Proteomes" id="UP000277921">
    <property type="component" value="Unassembled WGS sequence"/>
</dbReference>
<dbReference type="RefSeq" id="WP_124585490.1">
    <property type="nucleotide sequence ID" value="NZ_QTQV01000039.1"/>
</dbReference>
<dbReference type="SUPFAM" id="SSF48403">
    <property type="entry name" value="Ankyrin repeat"/>
    <property type="match status" value="1"/>
</dbReference>
<sequence length="144" mass="16191">MPQTNASPIKPKRKRYYPNLYQAIDHRDISEVHRLLKKPDVLASINEHTGVGPNHTPLLFAASHLWFDACKAIIEAGGDPLETTRDGLNAVAIARTVQWWRPTPEQEACREQLAAYVAQWEAVKIREAVTGIEPAVPPPRRARL</sequence>
<gene>
    <name evidence="1" type="ORF">DF051_36955</name>
</gene>
<name>A0A3N8NYH5_9BURK</name>
<evidence type="ECO:0000313" key="1">
    <source>
        <dbReference type="EMBL" id="RQT04352.1"/>
    </source>
</evidence>
<protein>
    <submittedName>
        <fullName evidence="1">Ankyrin repeat domain-containing protein</fullName>
    </submittedName>
</protein>
<organism evidence="1 2">
    <name type="scientific">Burkholderia contaminans</name>
    <dbReference type="NCBI Taxonomy" id="488447"/>
    <lineage>
        <taxon>Bacteria</taxon>
        <taxon>Pseudomonadati</taxon>
        <taxon>Pseudomonadota</taxon>
        <taxon>Betaproteobacteria</taxon>
        <taxon>Burkholderiales</taxon>
        <taxon>Burkholderiaceae</taxon>
        <taxon>Burkholderia</taxon>
        <taxon>Burkholderia cepacia complex</taxon>
    </lineage>
</organism>
<reference evidence="1 2" key="1">
    <citation type="submission" date="2018-08" db="EMBL/GenBank/DDBJ databases">
        <title>Comparative analysis of Burkholderia isolates from Puerto Rico.</title>
        <authorList>
            <person name="Hall C."/>
            <person name="Sahl J."/>
            <person name="Wagner D."/>
        </authorList>
    </citation>
    <scope>NUCLEOTIDE SEQUENCE [LARGE SCALE GENOMIC DNA]</scope>
    <source>
        <strain evidence="1 2">Bp9025</strain>
    </source>
</reference>
<dbReference type="InterPro" id="IPR036770">
    <property type="entry name" value="Ankyrin_rpt-contain_sf"/>
</dbReference>
<proteinExistence type="predicted"/>
<dbReference type="EMBL" id="QTQV01000039">
    <property type="protein sequence ID" value="RQT04352.1"/>
    <property type="molecule type" value="Genomic_DNA"/>
</dbReference>
<comment type="caution">
    <text evidence="1">The sequence shown here is derived from an EMBL/GenBank/DDBJ whole genome shotgun (WGS) entry which is preliminary data.</text>
</comment>
<dbReference type="Gene3D" id="1.25.40.20">
    <property type="entry name" value="Ankyrin repeat-containing domain"/>
    <property type="match status" value="1"/>
</dbReference>